<comment type="subcellular location">
    <subcellularLocation>
        <location evidence="1">Membrane</location>
        <topology evidence="1">Single-pass type I membrane protein</topology>
    </subcellularLocation>
    <subcellularLocation>
        <location evidence="2">Secreted</location>
    </subcellularLocation>
</comment>
<feature type="domain" description="C-type lectin" evidence="11">
    <location>
        <begin position="55"/>
        <end position="181"/>
    </location>
</feature>
<evidence type="ECO:0000313" key="13">
    <source>
        <dbReference type="RefSeq" id="XP_007440376.2"/>
    </source>
</evidence>
<feature type="region of interest" description="Disordered" evidence="9">
    <location>
        <begin position="406"/>
        <end position="457"/>
    </location>
</feature>
<evidence type="ECO:0000313" key="12">
    <source>
        <dbReference type="Proteomes" id="UP000695026"/>
    </source>
</evidence>
<reference evidence="13" key="1">
    <citation type="submission" date="2025-08" db="UniProtKB">
        <authorList>
            <consortium name="RefSeq"/>
        </authorList>
    </citation>
    <scope>IDENTIFICATION</scope>
    <source>
        <tissue evidence="13">Liver</tissue>
    </source>
</reference>
<evidence type="ECO:0000259" key="11">
    <source>
        <dbReference type="PROSITE" id="PS50041"/>
    </source>
</evidence>
<dbReference type="InterPro" id="IPR001304">
    <property type="entry name" value="C-type_lectin-like"/>
</dbReference>
<dbReference type="GO" id="GO:0009897">
    <property type="term" value="C:external side of plasma membrane"/>
    <property type="evidence" value="ECO:0007669"/>
    <property type="project" value="TreeGrafter"/>
</dbReference>
<dbReference type="GO" id="GO:0030246">
    <property type="term" value="F:carbohydrate binding"/>
    <property type="evidence" value="ECO:0007669"/>
    <property type="project" value="UniProtKB-KW"/>
</dbReference>
<dbReference type="GO" id="GO:0031012">
    <property type="term" value="C:extracellular matrix"/>
    <property type="evidence" value="ECO:0007669"/>
    <property type="project" value="TreeGrafter"/>
</dbReference>
<keyword evidence="5" id="KW-0732">Signal</keyword>
<keyword evidence="4 10" id="KW-0812">Transmembrane</keyword>
<dbReference type="KEGG" id="pbi:103060332"/>
<evidence type="ECO:0000256" key="2">
    <source>
        <dbReference type="ARBA" id="ARBA00004613"/>
    </source>
</evidence>
<dbReference type="SUPFAM" id="SSF56436">
    <property type="entry name" value="C-type lectin-like"/>
    <property type="match status" value="1"/>
</dbReference>
<dbReference type="SMART" id="SM00034">
    <property type="entry name" value="CLECT"/>
    <property type="match status" value="1"/>
</dbReference>
<gene>
    <name evidence="13" type="primary">CLEC14A</name>
</gene>
<dbReference type="Proteomes" id="UP000695026">
    <property type="component" value="Unplaced"/>
</dbReference>
<evidence type="ECO:0000256" key="5">
    <source>
        <dbReference type="ARBA" id="ARBA00022729"/>
    </source>
</evidence>
<dbReference type="InterPro" id="IPR016186">
    <property type="entry name" value="C-type_lectin-like/link_sf"/>
</dbReference>
<dbReference type="OMA" id="ELPNCLD"/>
<proteinExistence type="predicted"/>
<dbReference type="PROSITE" id="PS50041">
    <property type="entry name" value="C_TYPE_LECTIN_2"/>
    <property type="match status" value="1"/>
</dbReference>
<accession>A0A9F2RAH6</accession>
<dbReference type="InterPro" id="IPR051505">
    <property type="entry name" value="C-type_lectin_domain"/>
</dbReference>
<evidence type="ECO:0000256" key="10">
    <source>
        <dbReference type="SAM" id="Phobius"/>
    </source>
</evidence>
<dbReference type="GO" id="GO:0016477">
    <property type="term" value="P:cell migration"/>
    <property type="evidence" value="ECO:0007669"/>
    <property type="project" value="TreeGrafter"/>
</dbReference>
<dbReference type="CTD" id="161198"/>
<evidence type="ECO:0000256" key="9">
    <source>
        <dbReference type="SAM" id="MobiDB-lite"/>
    </source>
</evidence>
<dbReference type="PANTHER" id="PTHR14789:SF5">
    <property type="entry name" value="C-TYPE LECTIN DOMAIN FAMILY 14 MEMBER A"/>
    <property type="match status" value="1"/>
</dbReference>
<feature type="transmembrane region" description="Helical" evidence="10">
    <location>
        <begin position="373"/>
        <end position="396"/>
    </location>
</feature>
<keyword evidence="3" id="KW-0964">Secreted</keyword>
<evidence type="ECO:0000256" key="8">
    <source>
        <dbReference type="ARBA" id="ARBA00023136"/>
    </source>
</evidence>
<dbReference type="GO" id="GO:0005576">
    <property type="term" value="C:extracellular region"/>
    <property type="evidence" value="ECO:0007669"/>
    <property type="project" value="UniProtKB-SubCell"/>
</dbReference>
<keyword evidence="7 10" id="KW-1133">Transmembrane helix</keyword>
<feature type="compositionally biased region" description="Polar residues" evidence="9">
    <location>
        <begin position="326"/>
        <end position="343"/>
    </location>
</feature>
<dbReference type="GO" id="GO:0050840">
    <property type="term" value="F:extracellular matrix binding"/>
    <property type="evidence" value="ECO:0007669"/>
    <property type="project" value="TreeGrafter"/>
</dbReference>
<dbReference type="RefSeq" id="XP_007440376.2">
    <property type="nucleotide sequence ID" value="XM_007440314.3"/>
</dbReference>
<evidence type="ECO:0000256" key="6">
    <source>
        <dbReference type="ARBA" id="ARBA00022734"/>
    </source>
</evidence>
<dbReference type="PANTHER" id="PTHR14789">
    <property type="entry name" value="CHONDROLECTIN VARIANT CHODLFDELTAE"/>
    <property type="match status" value="1"/>
</dbReference>
<evidence type="ECO:0000256" key="7">
    <source>
        <dbReference type="ARBA" id="ARBA00022989"/>
    </source>
</evidence>
<evidence type="ECO:0000256" key="4">
    <source>
        <dbReference type="ARBA" id="ARBA00022692"/>
    </source>
</evidence>
<dbReference type="Gene3D" id="3.10.100.10">
    <property type="entry name" value="Mannose-Binding Protein A, subunit A"/>
    <property type="match status" value="1"/>
</dbReference>
<dbReference type="GeneID" id="103060332"/>
<dbReference type="InterPro" id="IPR016187">
    <property type="entry name" value="CTDL_fold"/>
</dbReference>
<keyword evidence="8 10" id="KW-0472">Membrane</keyword>
<organism evidence="12 13">
    <name type="scientific">Python bivittatus</name>
    <name type="common">Burmese python</name>
    <name type="synonym">Python molurus bivittatus</name>
    <dbReference type="NCBI Taxonomy" id="176946"/>
    <lineage>
        <taxon>Eukaryota</taxon>
        <taxon>Metazoa</taxon>
        <taxon>Chordata</taxon>
        <taxon>Craniata</taxon>
        <taxon>Vertebrata</taxon>
        <taxon>Euteleostomi</taxon>
        <taxon>Lepidosauria</taxon>
        <taxon>Squamata</taxon>
        <taxon>Bifurcata</taxon>
        <taxon>Unidentata</taxon>
        <taxon>Episquamata</taxon>
        <taxon>Toxicofera</taxon>
        <taxon>Serpentes</taxon>
        <taxon>Henophidia</taxon>
        <taxon>Pythonidae</taxon>
        <taxon>Python</taxon>
    </lineage>
</organism>
<sequence length="457" mass="48577">MDLDLLQQAPIFVPTVEQRVKMQGLILASFALLQPFSGLWGSAEQPQSGLTRCHGSGACYSVHLRRMNFHQAQSACAQHRGGLSTASGSSEVGAILALLRGLASETGVSLFWLGLVKKAQQCTFPDLPLRGFSWVSPGLHEATANGTATPPSWLREPSKSCTMQRCAGLQVNLSQPHSKPWGLKDHGCTKASPGYICKYSYAGTCAALHPASGVRGLAYRLPFQLQSAAVEFSPPGTVLTIRCPGREARFTCHLSPNGSHWEGTEQRLCSCPSGYWSPSSGDCAEFTDCFSAQGEFRCLCAWRSRLAANEESCVAPARDGAATAKPTPSTPRATGTFLGNSTSGPNVSLLESFSPRNVNSTTTHLASPNASNYIFILITVAVVMLLILVMATLQVFQICFKSCASKGSQPPKDGDVAAEGEPEASAIHTNSEHSLGPSKAESIASQEDFKPAELGQP</sequence>
<dbReference type="OrthoDB" id="9890094at2759"/>
<dbReference type="AlphaFoldDB" id="A0A9F2RAH6"/>
<evidence type="ECO:0000256" key="1">
    <source>
        <dbReference type="ARBA" id="ARBA00004479"/>
    </source>
</evidence>
<keyword evidence="12" id="KW-1185">Reference proteome</keyword>
<name>A0A9F2RAH6_PYTBI</name>
<dbReference type="GO" id="GO:1990430">
    <property type="term" value="F:extracellular matrix protein binding"/>
    <property type="evidence" value="ECO:0007669"/>
    <property type="project" value="TreeGrafter"/>
</dbReference>
<feature type="region of interest" description="Disordered" evidence="9">
    <location>
        <begin position="317"/>
        <end position="343"/>
    </location>
</feature>
<protein>
    <submittedName>
        <fullName evidence="13">C-type lectin domain family 14 member A</fullName>
    </submittedName>
</protein>
<keyword evidence="6" id="KW-0430">Lectin</keyword>
<evidence type="ECO:0000256" key="3">
    <source>
        <dbReference type="ARBA" id="ARBA00022525"/>
    </source>
</evidence>